<accession>A0A2M8G951</accession>
<dbReference type="InterPro" id="IPR045585">
    <property type="entry name" value="CdaA_N"/>
</dbReference>
<keyword evidence="6" id="KW-0472">Membrane</keyword>
<evidence type="ECO:0000313" key="9">
    <source>
        <dbReference type="Proteomes" id="UP000229041"/>
    </source>
</evidence>
<dbReference type="Pfam" id="PF19293">
    <property type="entry name" value="CdaA_N"/>
    <property type="match status" value="1"/>
</dbReference>
<feature type="domain" description="DAC" evidence="7">
    <location>
        <begin position="94"/>
        <end position="250"/>
    </location>
</feature>
<dbReference type="GO" id="GO:0004016">
    <property type="term" value="F:adenylate cyclase activity"/>
    <property type="evidence" value="ECO:0007669"/>
    <property type="project" value="UniProtKB-UniRule"/>
</dbReference>
<comment type="caution">
    <text evidence="6">Lacks conserved residue(s) required for the propagation of feature annotation.</text>
</comment>
<dbReference type="InterPro" id="IPR036888">
    <property type="entry name" value="DNA_integrity_DisA_N_sf"/>
</dbReference>
<dbReference type="GO" id="GO:0106408">
    <property type="term" value="F:diadenylate cyclase activity"/>
    <property type="evidence" value="ECO:0007669"/>
    <property type="project" value="UniProtKB-EC"/>
</dbReference>
<evidence type="ECO:0000256" key="5">
    <source>
        <dbReference type="ARBA" id="ARBA00022840"/>
    </source>
</evidence>
<comment type="subunit">
    <text evidence="6">Probably a homodimer.</text>
</comment>
<dbReference type="InterPro" id="IPR050338">
    <property type="entry name" value="DisA"/>
</dbReference>
<dbReference type="Pfam" id="PF02457">
    <property type="entry name" value="DAC"/>
    <property type="match status" value="1"/>
</dbReference>
<evidence type="ECO:0000256" key="3">
    <source>
        <dbReference type="ARBA" id="ARBA00022695"/>
    </source>
</evidence>
<dbReference type="EC" id="2.7.7.85" evidence="6"/>
<dbReference type="Proteomes" id="UP000229041">
    <property type="component" value="Unassembled WGS sequence"/>
</dbReference>
<comment type="function">
    <text evidence="6">Catalyzes the condensation of 2 ATP molecules into cyclic di-AMP (c-di-AMP), a second messenger used to regulate differing processes in different bacteria.</text>
</comment>
<keyword evidence="6" id="KW-0812">Transmembrane</keyword>
<dbReference type="HAMAP" id="MF_01499">
    <property type="entry name" value="DacA"/>
    <property type="match status" value="1"/>
</dbReference>
<dbReference type="AlphaFoldDB" id="A0A2M8G951"/>
<feature type="transmembrane region" description="Helical" evidence="6">
    <location>
        <begin position="50"/>
        <end position="69"/>
    </location>
</feature>
<evidence type="ECO:0000313" key="8">
    <source>
        <dbReference type="EMBL" id="PJC69976.1"/>
    </source>
</evidence>
<reference evidence="9" key="1">
    <citation type="submission" date="2017-09" db="EMBL/GenBank/DDBJ databases">
        <title>Depth-based differentiation of microbial function through sediment-hosted aquifers and enrichment of novel symbionts in the deep terrestrial subsurface.</title>
        <authorList>
            <person name="Probst A.J."/>
            <person name="Ladd B."/>
            <person name="Jarett J.K."/>
            <person name="Geller-Mcgrath D.E."/>
            <person name="Sieber C.M.K."/>
            <person name="Emerson J.B."/>
            <person name="Anantharaman K."/>
            <person name="Thomas B.C."/>
            <person name="Malmstrom R."/>
            <person name="Stieglmeier M."/>
            <person name="Klingl A."/>
            <person name="Woyke T."/>
            <person name="Ryan C.M."/>
            <person name="Banfield J.F."/>
        </authorList>
    </citation>
    <scope>NUCLEOTIDE SEQUENCE [LARGE SCALE GENOMIC DNA]</scope>
</reference>
<comment type="similarity">
    <text evidence="6">Belongs to the adenylate cyclase family. DacA/CdaA subfamily.</text>
</comment>
<dbReference type="InterPro" id="IPR034701">
    <property type="entry name" value="CdaA"/>
</dbReference>
<evidence type="ECO:0000256" key="4">
    <source>
        <dbReference type="ARBA" id="ARBA00022741"/>
    </source>
</evidence>
<feature type="transmembrane region" description="Helical" evidence="6">
    <location>
        <begin position="15"/>
        <end position="38"/>
    </location>
</feature>
<dbReference type="InterPro" id="IPR003390">
    <property type="entry name" value="DNA_integrity_scan_DisA_N"/>
</dbReference>
<comment type="caution">
    <text evidence="8">The sequence shown here is derived from an EMBL/GenBank/DDBJ whole genome shotgun (WGS) entry which is preliminary data.</text>
</comment>
<comment type="catalytic activity">
    <reaction evidence="1 6">
        <text>2 ATP = 3',3'-c-di-AMP + 2 diphosphate</text>
        <dbReference type="Rhea" id="RHEA:35655"/>
        <dbReference type="ChEBI" id="CHEBI:30616"/>
        <dbReference type="ChEBI" id="CHEBI:33019"/>
        <dbReference type="ChEBI" id="CHEBI:71500"/>
        <dbReference type="EC" id="2.7.7.85"/>
    </reaction>
</comment>
<keyword evidence="6" id="KW-1003">Cell membrane</keyword>
<dbReference type="EMBL" id="PFQR01000027">
    <property type="protein sequence ID" value="PJC69976.1"/>
    <property type="molecule type" value="Genomic_DNA"/>
</dbReference>
<evidence type="ECO:0000256" key="1">
    <source>
        <dbReference type="ARBA" id="ARBA00000877"/>
    </source>
</evidence>
<gene>
    <name evidence="6" type="primary">dacA</name>
    <name evidence="8" type="ORF">CO014_00970</name>
</gene>
<feature type="transmembrane region" description="Helical" evidence="6">
    <location>
        <begin position="75"/>
        <end position="93"/>
    </location>
</feature>
<dbReference type="Gene3D" id="2.170.120.30">
    <property type="match status" value="1"/>
</dbReference>
<keyword evidence="6" id="KW-1133">Transmembrane helix</keyword>
<evidence type="ECO:0000256" key="6">
    <source>
        <dbReference type="HAMAP-Rule" id="MF_01499"/>
    </source>
</evidence>
<evidence type="ECO:0000256" key="2">
    <source>
        <dbReference type="ARBA" id="ARBA00022679"/>
    </source>
</evidence>
<evidence type="ECO:0000259" key="7">
    <source>
        <dbReference type="PROSITE" id="PS51794"/>
    </source>
</evidence>
<protein>
    <recommendedName>
        <fullName evidence="6">Diadenylate cyclase</fullName>
        <shortName evidence="6">DAC</shortName>
        <ecNumber evidence="6">2.7.7.85</ecNumber>
    </recommendedName>
    <alternativeName>
        <fullName evidence="6">Cyclic-di-AMP synthase</fullName>
        <shortName evidence="6">c-di-AMP synthase</shortName>
    </alternativeName>
</protein>
<keyword evidence="4 6" id="KW-0547">Nucleotide-binding</keyword>
<dbReference type="PROSITE" id="PS51794">
    <property type="entry name" value="DAC"/>
    <property type="match status" value="1"/>
</dbReference>
<dbReference type="GO" id="GO:0005524">
    <property type="term" value="F:ATP binding"/>
    <property type="evidence" value="ECO:0007669"/>
    <property type="project" value="UniProtKB-UniRule"/>
</dbReference>
<sequence>MLTKVTFFSNFFEDIFKSVTTLSSLNFLDIFIIALLIYITIKLLRETHSISVVAGVLMLLGFYGLALLFDLPLTSLVLRSFFGVFLIIIAIIFQRELRRFFSTFGFLGVARRFMPPSEMTMKTVSHSVGRMASEKIGALIIFPGREQINRHLEGGNRLNGEISEPLLLSIFDKTSPGHDGATIIESNRIRKFAVHLPLAEQIEKVRHLGLRHRAALGLSERSDAFIIVVSEERGVISVVQNGKIMQMQDEAELRRRLLEFYKEKFPQLNLFNLSRWFVKNVLLLTISFIIALGIFSVVNSRFALVQRNFVVTPEFSNIPAEIIINDVSPQEVILTLKGRGSDFDVFKPESLRVLVDVGALFNITKAGWHRVSITDKEIESPFNLSVIKIDPLSIRVQIIKKDSSVPPVK</sequence>
<proteinExistence type="inferred from homology"/>
<dbReference type="Gene3D" id="3.40.1700.10">
    <property type="entry name" value="DNA integrity scanning protein, DisA, N-terminal domain"/>
    <property type="match status" value="1"/>
</dbReference>
<dbReference type="PANTHER" id="PTHR34185:SF1">
    <property type="entry name" value="DIADENYLATE CYCLASE"/>
    <property type="match status" value="1"/>
</dbReference>
<dbReference type="GO" id="GO:0006171">
    <property type="term" value="P:cAMP biosynthetic process"/>
    <property type="evidence" value="ECO:0007669"/>
    <property type="project" value="InterPro"/>
</dbReference>
<keyword evidence="2 6" id="KW-0808">Transferase</keyword>
<dbReference type="SUPFAM" id="SSF143597">
    <property type="entry name" value="YojJ-like"/>
    <property type="match status" value="1"/>
</dbReference>
<feature type="transmembrane region" description="Helical" evidence="6">
    <location>
        <begin position="277"/>
        <end position="298"/>
    </location>
</feature>
<dbReference type="PANTHER" id="PTHR34185">
    <property type="entry name" value="DIADENYLATE CYCLASE"/>
    <property type="match status" value="1"/>
</dbReference>
<organism evidence="8 9">
    <name type="scientific">Candidatus Tagabacteria bacterium CG_4_8_14_3_um_filter_41_8</name>
    <dbReference type="NCBI Taxonomy" id="1975018"/>
    <lineage>
        <taxon>Bacteria</taxon>
        <taxon>Candidatus Tagaibacteriota</taxon>
    </lineage>
</organism>
<keyword evidence="5 6" id="KW-0067">ATP-binding</keyword>
<keyword evidence="3 6" id="KW-0548">Nucleotidyltransferase</keyword>
<name>A0A2M8G951_9BACT</name>